<evidence type="ECO:0000256" key="1">
    <source>
        <dbReference type="SAM" id="MobiDB-lite"/>
    </source>
</evidence>
<reference evidence="2 3" key="1">
    <citation type="submission" date="2015-07" db="EMBL/GenBank/DDBJ databases">
        <title>The genome of the fungus Escovopsis weberi, a specialized disease agent of ant agriculture.</title>
        <authorList>
            <person name="de Man T.J."/>
            <person name="Stajich J.E."/>
            <person name="Kubicek C.P."/>
            <person name="Chenthamara K."/>
            <person name="Atanasova L."/>
            <person name="Druzhinina I.S."/>
            <person name="Birnbaum S."/>
            <person name="Barribeau S.M."/>
            <person name="Teiling C."/>
            <person name="Suen G."/>
            <person name="Currie C."/>
            <person name="Gerardo N.M."/>
        </authorList>
    </citation>
    <scope>NUCLEOTIDE SEQUENCE [LARGE SCALE GENOMIC DNA]</scope>
</reference>
<proteinExistence type="predicted"/>
<evidence type="ECO:0000313" key="3">
    <source>
        <dbReference type="Proteomes" id="UP000053831"/>
    </source>
</evidence>
<name>A0A0M8MYX9_ESCWE</name>
<keyword evidence="3" id="KW-1185">Reference proteome</keyword>
<organism evidence="2 3">
    <name type="scientific">Escovopsis weberi</name>
    <dbReference type="NCBI Taxonomy" id="150374"/>
    <lineage>
        <taxon>Eukaryota</taxon>
        <taxon>Fungi</taxon>
        <taxon>Dikarya</taxon>
        <taxon>Ascomycota</taxon>
        <taxon>Pezizomycotina</taxon>
        <taxon>Sordariomycetes</taxon>
        <taxon>Hypocreomycetidae</taxon>
        <taxon>Hypocreales</taxon>
        <taxon>Hypocreaceae</taxon>
        <taxon>Escovopsis</taxon>
    </lineage>
</organism>
<gene>
    <name evidence="2" type="ORF">ESCO_000629</name>
</gene>
<dbReference type="STRING" id="150374.A0A0M8MYX9"/>
<feature type="region of interest" description="Disordered" evidence="1">
    <location>
        <begin position="1"/>
        <end position="56"/>
    </location>
</feature>
<feature type="compositionally biased region" description="Basic and acidic residues" evidence="1">
    <location>
        <begin position="11"/>
        <end position="28"/>
    </location>
</feature>
<dbReference type="EMBL" id="LGSR01000020">
    <property type="protein sequence ID" value="KOS19667.1"/>
    <property type="molecule type" value="Genomic_DNA"/>
</dbReference>
<dbReference type="AlphaFoldDB" id="A0A0M8MYX9"/>
<sequence>MSEHQQQLKGSAKEKQKHANTDPERATEERDDLEDLFRSPANPDENNGSDGGFEDALFNTPISRRIAQMLTDHNDFPLDGQELDFHHFSALESQEREGIDFANLLSAEGAALGSPAKQAAIGFDYDGAANFWPSWNLENASLDPKE</sequence>
<evidence type="ECO:0000313" key="2">
    <source>
        <dbReference type="EMBL" id="KOS19667.1"/>
    </source>
</evidence>
<comment type="caution">
    <text evidence="2">The sequence shown here is derived from an EMBL/GenBank/DDBJ whole genome shotgun (WGS) entry which is preliminary data.</text>
</comment>
<accession>A0A0M8MYX9</accession>
<dbReference type="Proteomes" id="UP000053831">
    <property type="component" value="Unassembled WGS sequence"/>
</dbReference>
<protein>
    <submittedName>
        <fullName evidence="2">Uncharacterized protein</fullName>
    </submittedName>
</protein>